<organism evidence="1 2">
    <name type="scientific">Pelistega suis</name>
    <dbReference type="NCBI Taxonomy" id="1631957"/>
    <lineage>
        <taxon>Bacteria</taxon>
        <taxon>Pseudomonadati</taxon>
        <taxon>Pseudomonadota</taxon>
        <taxon>Betaproteobacteria</taxon>
        <taxon>Burkholderiales</taxon>
        <taxon>Alcaligenaceae</taxon>
        <taxon>Pelistega</taxon>
    </lineage>
</organism>
<proteinExistence type="predicted"/>
<keyword evidence="2" id="KW-1185">Reference proteome</keyword>
<evidence type="ECO:0008006" key="3">
    <source>
        <dbReference type="Google" id="ProtNLM"/>
    </source>
</evidence>
<dbReference type="Proteomes" id="UP000537862">
    <property type="component" value="Unassembled WGS sequence"/>
</dbReference>
<evidence type="ECO:0000313" key="2">
    <source>
        <dbReference type="Proteomes" id="UP000537862"/>
    </source>
</evidence>
<dbReference type="AlphaFoldDB" id="A0A849P4U7"/>
<name>A0A849P4U7_9BURK</name>
<reference evidence="1 2" key="1">
    <citation type="submission" date="2020-05" db="EMBL/GenBank/DDBJ databases">
        <authorList>
            <person name="Niu N."/>
        </authorList>
    </citation>
    <scope>NUCLEOTIDE SEQUENCE [LARGE SCALE GENOMIC DNA]</scope>
    <source>
        <strain evidence="1 2">3340-03</strain>
    </source>
</reference>
<accession>A0A849P4U7</accession>
<comment type="caution">
    <text evidence="1">The sequence shown here is derived from an EMBL/GenBank/DDBJ whole genome shotgun (WGS) entry which is preliminary data.</text>
</comment>
<dbReference type="EMBL" id="JABGBN010000001">
    <property type="protein sequence ID" value="NOL50832.1"/>
    <property type="molecule type" value="Genomic_DNA"/>
</dbReference>
<protein>
    <recommendedName>
        <fullName evidence="3">Peptidase M14</fullName>
    </recommendedName>
</protein>
<sequence>MQKIYQQEIPEGSAIVWLFASKRLREQIARVARQAKGESAEIQVKSAYKTLLCEVRERGLLDSEKQVTIYYPVVDGDEPLRFRLECYPLDSLYPDCDIQYQAEPKMVGNGVYYRLVFADGREEKIFTPVKWRDKANGQRELCASAWVAYSDGHSEAIHSPYEDIYNEACNYLQNLPLTVCQQGLGSVVFDIELQGEDEPLGVGHESLCLAEALHEDLYFSALEIFQHRLGLSSGDRTLKPGQILPVVRYGQQNSLRIREEQWAEVEAISACEIRLDLSNIDRPLSFAQIQAEFNALNGECFNANSQQGRPLFGAGFNTHLARGLALSSGQHANESSGVVGGLRAAQQLLKEGVLAFTYRPLGNPDGYAAFLKLCEISPRQMHHAARYTASGCDLAYGDVPERTFADEARNKLPQALVHLNLHGYPAHEWTRPLSGYVPRNFSRWTIPKGFFLIMRYQPAYKAMAEEVLQAAIEAVMGYPEQVAMNKEMLSRYLGTVGGADFPIAHDVVPYSITEYPNQDYPIELITEAPDETVQGDWFRIAQESHYRVVMEVAKWLERLS</sequence>
<evidence type="ECO:0000313" key="1">
    <source>
        <dbReference type="EMBL" id="NOL50832.1"/>
    </source>
</evidence>
<gene>
    <name evidence="1" type="ORF">HKX39_01385</name>
</gene>
<dbReference type="SUPFAM" id="SSF53187">
    <property type="entry name" value="Zn-dependent exopeptidases"/>
    <property type="match status" value="1"/>
</dbReference>
<dbReference type="RefSeq" id="WP_171679518.1">
    <property type="nucleotide sequence ID" value="NZ_JABGBN010000001.1"/>
</dbReference>
<dbReference type="Gene3D" id="3.40.630.10">
    <property type="entry name" value="Zn peptidases"/>
    <property type="match status" value="1"/>
</dbReference>